<evidence type="ECO:0000256" key="2">
    <source>
        <dbReference type="ARBA" id="ARBA00007375"/>
    </source>
</evidence>
<accession>A0A1C5AWS0</accession>
<dbReference type="AlphaFoldDB" id="A0A1C5AWS0"/>
<feature type="transmembrane region" description="Helical" evidence="7">
    <location>
        <begin position="193"/>
        <end position="215"/>
    </location>
</feature>
<feature type="transmembrane region" description="Helical" evidence="7">
    <location>
        <begin position="142"/>
        <end position="161"/>
    </location>
</feature>
<sequence length="240" mass="24391">MRRLVPFGLVAAVELVGVALDNLVLQWLTKPLLAPLLLLWLLRPGPGRPGGGWATAGAARTAGRRRFDAFALGLVFATAGDVALLLPGEPAFLVGMACFLGTQVSLVVAFTRHRRPPVAAAAGYLALWALANAALWGPLGPLRLPVLGYSLALCLMAAAAAGVSGRAAAGGALFLVSDLLIGVDAAGTTLPGHGLLVMGTYVAALLLLTMAWAAAGAPGAPGRTRRAGADRAARRDLATP</sequence>
<evidence type="ECO:0000256" key="4">
    <source>
        <dbReference type="ARBA" id="ARBA00022989"/>
    </source>
</evidence>
<keyword evidence="9" id="KW-1185">Reference proteome</keyword>
<feature type="compositionally biased region" description="Basic and acidic residues" evidence="6">
    <location>
        <begin position="227"/>
        <end position="240"/>
    </location>
</feature>
<comment type="subcellular location">
    <subcellularLocation>
        <location evidence="1">Membrane</location>
        <topology evidence="1">Multi-pass membrane protein</topology>
    </subcellularLocation>
</comment>
<keyword evidence="3 7" id="KW-0812">Transmembrane</keyword>
<evidence type="ECO:0000256" key="1">
    <source>
        <dbReference type="ARBA" id="ARBA00004141"/>
    </source>
</evidence>
<comment type="similarity">
    <text evidence="2">Belongs to the TMEM86 family.</text>
</comment>
<keyword evidence="5 7" id="KW-0472">Membrane</keyword>
<dbReference type="GO" id="GO:0016787">
    <property type="term" value="F:hydrolase activity"/>
    <property type="evidence" value="ECO:0007669"/>
    <property type="project" value="TreeGrafter"/>
</dbReference>
<feature type="transmembrane region" description="Helical" evidence="7">
    <location>
        <begin position="92"/>
        <end position="111"/>
    </location>
</feature>
<evidence type="ECO:0000313" key="9">
    <source>
        <dbReference type="Proteomes" id="UP000183585"/>
    </source>
</evidence>
<keyword evidence="4 7" id="KW-1133">Transmembrane helix</keyword>
<name>A0A1C5AWS0_9ACTN</name>
<evidence type="ECO:0000256" key="7">
    <source>
        <dbReference type="SAM" id="Phobius"/>
    </source>
</evidence>
<proteinExistence type="inferred from homology"/>
<evidence type="ECO:0000313" key="8">
    <source>
        <dbReference type="EMBL" id="SCF49669.1"/>
    </source>
</evidence>
<evidence type="ECO:0000256" key="3">
    <source>
        <dbReference type="ARBA" id="ARBA00022692"/>
    </source>
</evidence>
<protein>
    <submittedName>
        <fullName evidence="8">Uncharacterized membrane protein YhhN</fullName>
    </submittedName>
</protein>
<dbReference type="EMBL" id="FMCT01000023">
    <property type="protein sequence ID" value="SCF49669.1"/>
    <property type="molecule type" value="Genomic_DNA"/>
</dbReference>
<dbReference type="PANTHER" id="PTHR31885:SF6">
    <property type="entry name" value="GH04784P"/>
    <property type="match status" value="1"/>
</dbReference>
<dbReference type="RefSeq" id="WP_074479124.1">
    <property type="nucleotide sequence ID" value="NZ_FMCT01000023.1"/>
</dbReference>
<feature type="region of interest" description="Disordered" evidence="6">
    <location>
        <begin position="216"/>
        <end position="240"/>
    </location>
</feature>
<feature type="transmembrane region" description="Helical" evidence="7">
    <location>
        <begin position="118"/>
        <end position="136"/>
    </location>
</feature>
<evidence type="ECO:0000256" key="6">
    <source>
        <dbReference type="SAM" id="MobiDB-lite"/>
    </source>
</evidence>
<dbReference type="PANTHER" id="PTHR31885">
    <property type="entry name" value="GH04784P"/>
    <property type="match status" value="1"/>
</dbReference>
<organism evidence="8 9">
    <name type="scientific">Micromonospora carbonacea</name>
    <dbReference type="NCBI Taxonomy" id="47853"/>
    <lineage>
        <taxon>Bacteria</taxon>
        <taxon>Bacillati</taxon>
        <taxon>Actinomycetota</taxon>
        <taxon>Actinomycetes</taxon>
        <taxon>Micromonosporales</taxon>
        <taxon>Micromonosporaceae</taxon>
        <taxon>Micromonospora</taxon>
    </lineage>
</organism>
<dbReference type="GO" id="GO:0016020">
    <property type="term" value="C:membrane"/>
    <property type="evidence" value="ECO:0007669"/>
    <property type="project" value="UniProtKB-SubCell"/>
</dbReference>
<feature type="transmembrane region" description="Helical" evidence="7">
    <location>
        <begin position="168"/>
        <end position="187"/>
    </location>
</feature>
<dbReference type="Pfam" id="PF07947">
    <property type="entry name" value="YhhN"/>
    <property type="match status" value="1"/>
</dbReference>
<gene>
    <name evidence="8" type="ORF">GA0070563_12355</name>
</gene>
<evidence type="ECO:0000256" key="5">
    <source>
        <dbReference type="ARBA" id="ARBA00023136"/>
    </source>
</evidence>
<dbReference type="InterPro" id="IPR012506">
    <property type="entry name" value="TMEM86B-like"/>
</dbReference>
<reference evidence="9" key="1">
    <citation type="submission" date="2016-06" db="EMBL/GenBank/DDBJ databases">
        <authorList>
            <person name="Varghese N."/>
            <person name="Submissions Spin"/>
        </authorList>
    </citation>
    <scope>NUCLEOTIDE SEQUENCE [LARGE SCALE GENOMIC DNA]</scope>
    <source>
        <strain evidence="9">DSM 43168</strain>
    </source>
</reference>
<dbReference type="Proteomes" id="UP000183585">
    <property type="component" value="Unassembled WGS sequence"/>
</dbReference>